<name>A0A3E0DLC5_9GAMM</name>
<proteinExistence type="predicted"/>
<gene>
    <name evidence="1" type="ORF">DFP81_1054</name>
</gene>
<keyword evidence="2" id="KW-1185">Reference proteome</keyword>
<reference evidence="1 2" key="1">
    <citation type="submission" date="2018-08" db="EMBL/GenBank/DDBJ databases">
        <title>Genomic Encyclopedia of Type Strains, Phase III (KMG-III): the genomes of soil and plant-associated and newly described type strains.</title>
        <authorList>
            <person name="Whitman W."/>
        </authorList>
    </citation>
    <scope>NUCLEOTIDE SEQUENCE [LARGE SCALE GENOMIC DNA]</scope>
    <source>
        <strain evidence="1 2">CECT 7375</strain>
    </source>
</reference>
<sequence>MKRDMDLARKILLAVEEKDDHVIPFVPAIENYDKKQINYHIQLLDQAGLVESKSSSTLADGTKWSIKSLTFSGHDFLDASRNDTIWSKAKESIKSKGLSLTLDLLKMALNDAAMSQFKG</sequence>
<dbReference type="Pfam" id="PF10711">
    <property type="entry name" value="DUF2513"/>
    <property type="match status" value="1"/>
</dbReference>
<organism evidence="1 2">
    <name type="scientific">Marinomonas pollencensis</name>
    <dbReference type="NCBI Taxonomy" id="491954"/>
    <lineage>
        <taxon>Bacteria</taxon>
        <taxon>Pseudomonadati</taxon>
        <taxon>Pseudomonadota</taxon>
        <taxon>Gammaproteobacteria</taxon>
        <taxon>Oceanospirillales</taxon>
        <taxon>Oceanospirillaceae</taxon>
        <taxon>Marinomonas</taxon>
    </lineage>
</organism>
<dbReference type="InterPro" id="IPR019650">
    <property type="entry name" value="DUF2513"/>
</dbReference>
<evidence type="ECO:0000313" key="1">
    <source>
        <dbReference type="EMBL" id="REG83640.1"/>
    </source>
</evidence>
<protein>
    <submittedName>
        <fullName evidence="1">Uncharacterized protein DUF2513</fullName>
    </submittedName>
</protein>
<dbReference type="EMBL" id="QUNG01000005">
    <property type="protein sequence ID" value="REG83640.1"/>
    <property type="molecule type" value="Genomic_DNA"/>
</dbReference>
<accession>A0A3E0DLC5</accession>
<dbReference type="Proteomes" id="UP000256542">
    <property type="component" value="Unassembled WGS sequence"/>
</dbReference>
<dbReference type="AlphaFoldDB" id="A0A3E0DLC5"/>
<comment type="caution">
    <text evidence="1">The sequence shown here is derived from an EMBL/GenBank/DDBJ whole genome shotgun (WGS) entry which is preliminary data.</text>
</comment>
<dbReference type="RefSeq" id="WP_115897337.1">
    <property type="nucleotide sequence ID" value="NZ_QUNG01000005.1"/>
</dbReference>
<dbReference type="OrthoDB" id="6960201at2"/>
<evidence type="ECO:0000313" key="2">
    <source>
        <dbReference type="Proteomes" id="UP000256542"/>
    </source>
</evidence>